<evidence type="ECO:0000313" key="3">
    <source>
        <dbReference type="Proteomes" id="UP000649617"/>
    </source>
</evidence>
<accession>A0A812N609</accession>
<sequence>MLPPGQKQVVKSKSKKTLKKEGLDLQSLLAAGATTGTEPKDLLTLLLLNQVMGLQNQKKKKKRRAASSSELLGGSSSEDSESEKEAFDGKGMKAVTSLHRLHEQILRKPRRVREIFEAEVVKELGIVSGQAWTLRDWVKKQNWGRFKGLYRTAIMDVAAYEQLRAGKHEVALAQLIQNLKSKVQAVLANGDWETAWLLTGLPDPLSRKEFSGTKEEMAVISGYVDAMARLKKRVKEAQGQGDADDDEASEAGESEFDKVFSLFGL</sequence>
<feature type="compositionally biased region" description="Low complexity" evidence="1">
    <location>
        <begin position="66"/>
        <end position="77"/>
    </location>
</feature>
<dbReference type="OrthoDB" id="447942at2759"/>
<feature type="non-terminal residue" evidence="2">
    <location>
        <position position="265"/>
    </location>
</feature>
<protein>
    <submittedName>
        <fullName evidence="2">Uncharacterized protein</fullName>
    </submittedName>
</protein>
<dbReference type="EMBL" id="CAJNIZ010009403">
    <property type="protein sequence ID" value="CAE7280930.1"/>
    <property type="molecule type" value="Genomic_DNA"/>
</dbReference>
<dbReference type="Proteomes" id="UP000649617">
    <property type="component" value="Unassembled WGS sequence"/>
</dbReference>
<reference evidence="2" key="1">
    <citation type="submission" date="2021-02" db="EMBL/GenBank/DDBJ databases">
        <authorList>
            <person name="Dougan E. K."/>
            <person name="Rhodes N."/>
            <person name="Thang M."/>
            <person name="Chan C."/>
        </authorList>
    </citation>
    <scope>NUCLEOTIDE SEQUENCE</scope>
</reference>
<name>A0A812N609_SYMPI</name>
<dbReference type="AlphaFoldDB" id="A0A812N609"/>
<evidence type="ECO:0000256" key="1">
    <source>
        <dbReference type="SAM" id="MobiDB-lite"/>
    </source>
</evidence>
<comment type="caution">
    <text evidence="2">The sequence shown here is derived from an EMBL/GenBank/DDBJ whole genome shotgun (WGS) entry which is preliminary data.</text>
</comment>
<gene>
    <name evidence="2" type="ORF">SPIL2461_LOCUS6297</name>
</gene>
<evidence type="ECO:0000313" key="2">
    <source>
        <dbReference type="EMBL" id="CAE7280930.1"/>
    </source>
</evidence>
<keyword evidence="3" id="KW-1185">Reference proteome</keyword>
<proteinExistence type="predicted"/>
<feature type="region of interest" description="Disordered" evidence="1">
    <location>
        <begin position="57"/>
        <end position="89"/>
    </location>
</feature>
<organism evidence="2 3">
    <name type="scientific">Symbiodinium pilosum</name>
    <name type="common">Dinoflagellate</name>
    <dbReference type="NCBI Taxonomy" id="2952"/>
    <lineage>
        <taxon>Eukaryota</taxon>
        <taxon>Sar</taxon>
        <taxon>Alveolata</taxon>
        <taxon>Dinophyceae</taxon>
        <taxon>Suessiales</taxon>
        <taxon>Symbiodiniaceae</taxon>
        <taxon>Symbiodinium</taxon>
    </lineage>
</organism>